<gene>
    <name evidence="1" type="ORF">ACFFVK_08200</name>
</gene>
<dbReference type="RefSeq" id="WP_278010433.1">
    <property type="nucleotide sequence ID" value="NZ_CP121112.1"/>
</dbReference>
<comment type="caution">
    <text evidence="1">The sequence shown here is derived from an EMBL/GenBank/DDBJ whole genome shotgun (WGS) entry which is preliminary data.</text>
</comment>
<dbReference type="EMBL" id="JBHMFE010000013">
    <property type="protein sequence ID" value="MFB9108557.1"/>
    <property type="molecule type" value="Genomic_DNA"/>
</dbReference>
<dbReference type="Proteomes" id="UP001589562">
    <property type="component" value="Unassembled WGS sequence"/>
</dbReference>
<sequence length="177" mass="21056">MKNFKNILNYKSKSENLLKKNRLRFDQIISDKRFNYLEKVFENLFEDKDYLTDEAILNAYFNFSDKMQSNSFAIAELEWTFISVLCQFRPNLTETLLKRPLLAIVYSIGDDIDWFTVKQFIDKRILAKNAEPYGGLPPEPGLLWLEKLLPNQKEKVQKILEIVIEENRQEIEKLNNR</sequence>
<evidence type="ECO:0000313" key="2">
    <source>
        <dbReference type="Proteomes" id="UP001589562"/>
    </source>
</evidence>
<accession>A0ABV5H9H6</accession>
<reference evidence="1 2" key="1">
    <citation type="submission" date="2024-09" db="EMBL/GenBank/DDBJ databases">
        <authorList>
            <person name="Sun Q."/>
            <person name="Mori K."/>
        </authorList>
    </citation>
    <scope>NUCLEOTIDE SEQUENCE [LARGE SCALE GENOMIC DNA]</scope>
    <source>
        <strain evidence="1 2">CECT 8365</strain>
    </source>
</reference>
<organism evidence="1 2">
    <name type="scientific">Flavobacterium gyeonganense</name>
    <dbReference type="NCBI Taxonomy" id="1310418"/>
    <lineage>
        <taxon>Bacteria</taxon>
        <taxon>Pseudomonadati</taxon>
        <taxon>Bacteroidota</taxon>
        <taxon>Flavobacteriia</taxon>
        <taxon>Flavobacteriales</taxon>
        <taxon>Flavobacteriaceae</taxon>
        <taxon>Flavobacterium</taxon>
    </lineage>
</organism>
<protein>
    <submittedName>
        <fullName evidence="1">Uncharacterized protein</fullName>
    </submittedName>
</protein>
<name>A0ABV5H9H6_9FLAO</name>
<proteinExistence type="predicted"/>
<evidence type="ECO:0000313" key="1">
    <source>
        <dbReference type="EMBL" id="MFB9108557.1"/>
    </source>
</evidence>
<keyword evidence="2" id="KW-1185">Reference proteome</keyword>